<keyword evidence="3 7" id="KW-0812">Transmembrane</keyword>
<dbReference type="EMBL" id="JACEFO010003286">
    <property type="protein sequence ID" value="KAF8642682.1"/>
    <property type="molecule type" value="Genomic_DNA"/>
</dbReference>
<feature type="transmembrane region" description="Helical" evidence="7">
    <location>
        <begin position="1024"/>
        <end position="1044"/>
    </location>
</feature>
<dbReference type="GO" id="GO:0016020">
    <property type="term" value="C:membrane"/>
    <property type="evidence" value="ECO:0007669"/>
    <property type="project" value="UniProtKB-SubCell"/>
</dbReference>
<feature type="domain" description="Amino acid transporter transmembrane" evidence="8">
    <location>
        <begin position="5"/>
        <end position="457"/>
    </location>
</feature>
<dbReference type="InterPro" id="IPR013057">
    <property type="entry name" value="AA_transpt_TM"/>
</dbReference>
<evidence type="ECO:0000256" key="5">
    <source>
        <dbReference type="ARBA" id="ARBA00022989"/>
    </source>
</evidence>
<feature type="transmembrane region" description="Helical" evidence="7">
    <location>
        <begin position="290"/>
        <end position="311"/>
    </location>
</feature>
<evidence type="ECO:0000313" key="9">
    <source>
        <dbReference type="EMBL" id="KAF8642682.1"/>
    </source>
</evidence>
<keyword evidence="2" id="KW-0813">Transport</keyword>
<comment type="caution">
    <text evidence="9">The sequence shown here is derived from an EMBL/GenBank/DDBJ whole genome shotgun (WGS) entry which is preliminary data.</text>
</comment>
<feature type="transmembrane region" description="Helical" evidence="7">
    <location>
        <begin position="96"/>
        <end position="117"/>
    </location>
</feature>
<proteinExistence type="predicted"/>
<feature type="transmembrane region" description="Helical" evidence="7">
    <location>
        <begin position="405"/>
        <end position="425"/>
    </location>
</feature>
<feature type="transmembrane region" description="Helical" evidence="7">
    <location>
        <begin position="379"/>
        <end position="399"/>
    </location>
</feature>
<feature type="transmembrane region" description="Helical" evidence="7">
    <location>
        <begin position="158"/>
        <end position="179"/>
    </location>
</feature>
<dbReference type="OrthoDB" id="40134at2759"/>
<dbReference type="AlphaFoldDB" id="A0A835A001"/>
<feature type="transmembrane region" description="Helical" evidence="7">
    <location>
        <begin position="1082"/>
        <end position="1115"/>
    </location>
</feature>
<protein>
    <recommendedName>
        <fullName evidence="8">Amino acid transporter transmembrane domain-containing protein</fullName>
    </recommendedName>
</protein>
<feature type="transmembrane region" description="Helical" evidence="7">
    <location>
        <begin position="129"/>
        <end position="152"/>
    </location>
</feature>
<dbReference type="Pfam" id="PF01490">
    <property type="entry name" value="Aa_trans"/>
    <property type="match status" value="2"/>
</dbReference>
<keyword evidence="4" id="KW-0029">Amino-acid transport</keyword>
<gene>
    <name evidence="9" type="ORF">HU200_067054</name>
</gene>
<organism evidence="9 10">
    <name type="scientific">Digitaria exilis</name>
    <dbReference type="NCBI Taxonomy" id="1010633"/>
    <lineage>
        <taxon>Eukaryota</taxon>
        <taxon>Viridiplantae</taxon>
        <taxon>Streptophyta</taxon>
        <taxon>Embryophyta</taxon>
        <taxon>Tracheophyta</taxon>
        <taxon>Spermatophyta</taxon>
        <taxon>Magnoliopsida</taxon>
        <taxon>Liliopsida</taxon>
        <taxon>Poales</taxon>
        <taxon>Poaceae</taxon>
        <taxon>PACMAD clade</taxon>
        <taxon>Panicoideae</taxon>
        <taxon>Panicodae</taxon>
        <taxon>Paniceae</taxon>
        <taxon>Anthephorinae</taxon>
        <taxon>Digitaria</taxon>
    </lineage>
</organism>
<feature type="transmembrane region" description="Helical" evidence="7">
    <location>
        <begin position="780"/>
        <end position="798"/>
    </location>
</feature>
<comment type="subcellular location">
    <subcellularLocation>
        <location evidence="1">Membrane</location>
    </subcellularLocation>
</comment>
<evidence type="ECO:0000256" key="3">
    <source>
        <dbReference type="ARBA" id="ARBA00022692"/>
    </source>
</evidence>
<feature type="transmembrane region" description="Helical" evidence="7">
    <location>
        <begin position="902"/>
        <end position="923"/>
    </location>
</feature>
<evidence type="ECO:0000256" key="2">
    <source>
        <dbReference type="ARBA" id="ARBA00022448"/>
    </source>
</evidence>
<keyword evidence="10" id="KW-1185">Reference proteome</keyword>
<evidence type="ECO:0000256" key="1">
    <source>
        <dbReference type="ARBA" id="ARBA00004370"/>
    </source>
</evidence>
<dbReference type="PANTHER" id="PTHR48017">
    <property type="entry name" value="OS05G0424000 PROTEIN-RELATED"/>
    <property type="match status" value="1"/>
</dbReference>
<feature type="transmembrane region" description="Helical" evidence="7">
    <location>
        <begin position="752"/>
        <end position="774"/>
    </location>
</feature>
<reference evidence="9" key="1">
    <citation type="submission" date="2020-07" db="EMBL/GenBank/DDBJ databases">
        <title>Genome sequence and genetic diversity analysis of an under-domesticated orphan crop, white fonio (Digitaria exilis).</title>
        <authorList>
            <person name="Bennetzen J.L."/>
            <person name="Chen S."/>
            <person name="Ma X."/>
            <person name="Wang X."/>
            <person name="Yssel A.E.J."/>
            <person name="Chaluvadi S.R."/>
            <person name="Johnson M."/>
            <person name="Gangashetty P."/>
            <person name="Hamidou F."/>
            <person name="Sanogo M.D."/>
            <person name="Zwaenepoel A."/>
            <person name="Wallace J."/>
            <person name="Van De Peer Y."/>
            <person name="Van Deynze A."/>
        </authorList>
    </citation>
    <scope>NUCLEOTIDE SEQUENCE</scope>
    <source>
        <tissue evidence="9">Leaves</tissue>
    </source>
</reference>
<keyword evidence="6 7" id="KW-0472">Membrane</keyword>
<feature type="transmembrane region" description="Helical" evidence="7">
    <location>
        <begin position="33"/>
        <end position="53"/>
    </location>
</feature>
<dbReference type="GO" id="GO:0006865">
    <property type="term" value="P:amino acid transport"/>
    <property type="evidence" value="ECO:0007669"/>
    <property type="project" value="UniProtKB-KW"/>
</dbReference>
<feature type="transmembrane region" description="Helical" evidence="7">
    <location>
        <begin position="253"/>
        <end position="274"/>
    </location>
</feature>
<evidence type="ECO:0000256" key="4">
    <source>
        <dbReference type="ARBA" id="ARBA00022970"/>
    </source>
</evidence>
<feature type="transmembrane region" description="Helical" evidence="7">
    <location>
        <begin position="984"/>
        <end position="1004"/>
    </location>
</feature>
<name>A0A835A001_9POAL</name>
<feature type="transmembrane region" description="Helical" evidence="7">
    <location>
        <begin position="849"/>
        <end position="870"/>
    </location>
</feature>
<dbReference type="Proteomes" id="UP000636709">
    <property type="component" value="Unassembled WGS sequence"/>
</dbReference>
<accession>A0A835A001</accession>
<feature type="transmembrane region" description="Helical" evidence="7">
    <location>
        <begin position="437"/>
        <end position="459"/>
    </location>
</feature>
<evidence type="ECO:0000313" key="10">
    <source>
        <dbReference type="Proteomes" id="UP000636709"/>
    </source>
</evidence>
<feature type="transmembrane region" description="Helical" evidence="7">
    <location>
        <begin position="6"/>
        <end position="26"/>
    </location>
</feature>
<sequence length="1193" mass="129046">MVNNWTVWTATTHAITAVIGSGVLALPWSVAQMGWVLGPIALIGCAYITYYTAVLLSDCYRTPDPVHGKRNHTYMDVVRSCLGPRYVVVCGMAQYAILWGTMVGYTITTATSIMAVARTNCHHNRGHDAACVSSGTMYMVVFGLVEVVLSQFPSLEKLTLISVVAAVMSCTYSFVGLFLSAAKLASNHGSHGTLLGVKIAAAAGVSASTKTWHSLQALGNIAFAYTYSMLLIEIQDTVKSPPSENVTMKRASLYGISVTTIFYVSLGCIGYAAFGNAAPGNVLTGFDEPFWLVDVANLAVVIHLVGAYQIAPSPVLYMLLDGMGLWSCVLVQVYAQPIFACYEKWLAGRWPDSAFFHREYAVPLPGGGGRAARFTMCKLVLRTAFVAGTTVVSLMLPFFNAVLGLLGAIAFWPLTVYFPVTMYIAQAKVATGSRKWVALQALNVGALVVSLLAAVGAWATSPSSRRSSDEWKSVRGWGKLKDACWQTHRGVDPRATTGVGTLLPASPRRRRRSTSAACVGVSRVAHAFALLLANNSAAEYPQKKKKRFGRRIIVSRTCLIHVLLWADKKEVAVRMDIHTHDHFSRPPHYLKSVAWIRLSNRHDDDAPAPPLFRLRCDVAAAINRRAGRRLFGYMLVARLIAKRVYTVCTHGGKLAPFGLGWGVRPTRTISILEFEVFTWPYINHPNPRPGSSRVPLLGSRSLSPALLTGLPRAHGTGPANGAAADDVERGDYEQEHERTGSSFLIERLADSWTVWTATAHIVTAVIGSGVLALAWSVAQLGWVAGPLALAGFACVTYYTSTLLANAYRAPHPVTGDRNRTYMDAVRSYLSTRPILFLSRQVFMCGIAQYVNLWGTMVGYTITATISMAGAGAHCDAPATVLMLAFSVVQVVLSQFPGLEHITWLSVVAAAMSFAYSFIGLGLSVGQWLSHGGGAAAASSTKKLWNVLLALGNIAFAYTFAEVLIEIQDTLKSPPPENKTMKKAAMYGIGATTVFYISVGCAGYAAFGSNAPGNILTAAGLGPYWLVDIANMCLILHLIGAYQVYAQPIFASVERWAASRWPEAKFINSAYTRGSVTVAPYKLVLRTVIVVATTLVAMMIPFFNAVLGLLGAFSFWPLTQYVSRLYVPMDYGRGTIVVKVHDALRNPNGNPAPLVPVKLRLPSFELTANSIIQIAIHHDAASQTPQWTKQAANE</sequence>
<evidence type="ECO:0000259" key="8">
    <source>
        <dbReference type="Pfam" id="PF01490"/>
    </source>
</evidence>
<feature type="transmembrane region" description="Helical" evidence="7">
    <location>
        <begin position="943"/>
        <end position="964"/>
    </location>
</feature>
<evidence type="ECO:0000256" key="6">
    <source>
        <dbReference type="ARBA" id="ARBA00023136"/>
    </source>
</evidence>
<keyword evidence="5 7" id="KW-1133">Transmembrane helix</keyword>
<feature type="domain" description="Amino acid transporter transmembrane" evidence="8">
    <location>
        <begin position="753"/>
        <end position="1119"/>
    </location>
</feature>
<evidence type="ECO:0000256" key="7">
    <source>
        <dbReference type="SAM" id="Phobius"/>
    </source>
</evidence>
<feature type="transmembrane region" description="Helical" evidence="7">
    <location>
        <begin position="876"/>
        <end position="895"/>
    </location>
</feature>